<name>A0A7K1YDH7_9SPHI</name>
<sequence length="197" mass="22648">MQTYKDQRAIEAASRADWRKWLDEHCRSESFVWLVIYKKESGVPSVYYPEAVEEALCYGWIDSKANKRDDQSFYLSFAKRKPASKWSKVNKERVEQLIKKGLMTDAGMEMIKLAKQTGTWTALEEVDNLALPADLAKLLSLNKTANANWDAFSASSKKAILQWILNAKQAATRQKRIEETVRLAEQNVKANEWKPKS</sequence>
<proteinExistence type="predicted"/>
<organism evidence="1 2">
    <name type="scientific">Hufsiella arboris</name>
    <dbReference type="NCBI Taxonomy" id="2695275"/>
    <lineage>
        <taxon>Bacteria</taxon>
        <taxon>Pseudomonadati</taxon>
        <taxon>Bacteroidota</taxon>
        <taxon>Sphingobacteriia</taxon>
        <taxon>Sphingobacteriales</taxon>
        <taxon>Sphingobacteriaceae</taxon>
        <taxon>Hufsiella</taxon>
    </lineage>
</organism>
<protein>
    <recommendedName>
        <fullName evidence="3">Bacteriocin-protection protein</fullName>
    </recommendedName>
</protein>
<accession>A0A7K1YDH7</accession>
<dbReference type="Pfam" id="PF13376">
    <property type="entry name" value="OmdA"/>
    <property type="match status" value="1"/>
</dbReference>
<evidence type="ECO:0008006" key="3">
    <source>
        <dbReference type="Google" id="ProtNLM"/>
    </source>
</evidence>
<dbReference type="RefSeq" id="WP_160845821.1">
    <property type="nucleotide sequence ID" value="NZ_WVHT01000009.1"/>
</dbReference>
<dbReference type="AlphaFoldDB" id="A0A7K1YDH7"/>
<dbReference type="Proteomes" id="UP000466586">
    <property type="component" value="Unassembled WGS sequence"/>
</dbReference>
<evidence type="ECO:0000313" key="2">
    <source>
        <dbReference type="Proteomes" id="UP000466586"/>
    </source>
</evidence>
<gene>
    <name evidence="1" type="ORF">GS399_16840</name>
</gene>
<reference evidence="1 2" key="1">
    <citation type="submission" date="2019-11" db="EMBL/GenBank/DDBJ databases">
        <title>Pedobacter sp. HMF7647 Genome sequencing and assembly.</title>
        <authorList>
            <person name="Kang H."/>
            <person name="Kim H."/>
            <person name="Joh K."/>
        </authorList>
    </citation>
    <scope>NUCLEOTIDE SEQUENCE [LARGE SCALE GENOMIC DNA]</scope>
    <source>
        <strain evidence="1 2">HMF7647</strain>
    </source>
</reference>
<keyword evidence="2" id="KW-1185">Reference proteome</keyword>
<evidence type="ECO:0000313" key="1">
    <source>
        <dbReference type="EMBL" id="MXV52643.1"/>
    </source>
</evidence>
<comment type="caution">
    <text evidence="1">The sequence shown here is derived from an EMBL/GenBank/DDBJ whole genome shotgun (WGS) entry which is preliminary data.</text>
</comment>
<dbReference type="EMBL" id="WVHT01000009">
    <property type="protein sequence ID" value="MXV52643.1"/>
    <property type="molecule type" value="Genomic_DNA"/>
</dbReference>